<dbReference type="GO" id="GO:0005846">
    <property type="term" value="C:nuclear cap binding complex"/>
    <property type="evidence" value="ECO:0007669"/>
    <property type="project" value="InterPro"/>
</dbReference>
<feature type="domain" description="MIF4G-like type 2" evidence="3">
    <location>
        <begin position="665"/>
        <end position="885"/>
    </location>
</feature>
<dbReference type="InterPro" id="IPR016024">
    <property type="entry name" value="ARM-type_fold"/>
</dbReference>
<proteinExistence type="predicted"/>
<evidence type="ECO:0000259" key="3">
    <source>
        <dbReference type="Pfam" id="PF09090"/>
    </source>
</evidence>
<reference evidence="4" key="1">
    <citation type="submission" date="2021-12" db="EMBL/GenBank/DDBJ databases">
        <title>Prjna785345.</title>
        <authorList>
            <person name="Rujirawat T."/>
            <person name="Krajaejun T."/>
        </authorList>
    </citation>
    <scope>NUCLEOTIDE SEQUENCE</scope>
    <source>
        <strain evidence="4">Pi057C3</strain>
    </source>
</reference>
<dbReference type="AlphaFoldDB" id="A0AAD5LRW4"/>
<dbReference type="Pfam" id="PF09090">
    <property type="entry name" value="MIF4G_like_2"/>
    <property type="match status" value="1"/>
</dbReference>
<dbReference type="GO" id="GO:0005634">
    <property type="term" value="C:nucleus"/>
    <property type="evidence" value="ECO:0007669"/>
    <property type="project" value="TreeGrafter"/>
</dbReference>
<feature type="region of interest" description="Disordered" evidence="1">
    <location>
        <begin position="1"/>
        <end position="83"/>
    </location>
</feature>
<dbReference type="GO" id="GO:0000339">
    <property type="term" value="F:RNA cap binding"/>
    <property type="evidence" value="ECO:0007669"/>
    <property type="project" value="InterPro"/>
</dbReference>
<evidence type="ECO:0000256" key="1">
    <source>
        <dbReference type="SAM" id="MobiDB-lite"/>
    </source>
</evidence>
<evidence type="ECO:0008006" key="6">
    <source>
        <dbReference type="Google" id="ProtNLM"/>
    </source>
</evidence>
<protein>
    <recommendedName>
        <fullName evidence="6">Nuclear cap-binding protein subunit</fullName>
    </recommendedName>
</protein>
<dbReference type="InterPro" id="IPR027159">
    <property type="entry name" value="CBP80"/>
</dbReference>
<comment type="caution">
    <text evidence="4">The sequence shown here is derived from an EMBL/GenBank/DDBJ whole genome shotgun (WGS) entry which is preliminary data.</text>
</comment>
<dbReference type="InterPro" id="IPR015172">
    <property type="entry name" value="MIF4G-like_typ-1"/>
</dbReference>
<accession>A0AAD5LRW4</accession>
<evidence type="ECO:0000313" key="4">
    <source>
        <dbReference type="EMBL" id="KAJ0407642.1"/>
    </source>
</evidence>
<dbReference type="PANTHER" id="PTHR12412:SF2">
    <property type="entry name" value="NUCLEAR CAP-BINDING PROTEIN SUBUNIT 1"/>
    <property type="match status" value="1"/>
</dbReference>
<dbReference type="Gene3D" id="1.25.40.180">
    <property type="match status" value="3"/>
</dbReference>
<dbReference type="InterPro" id="IPR015174">
    <property type="entry name" value="MIF4G-like_typ-2"/>
</dbReference>
<evidence type="ECO:0000313" key="5">
    <source>
        <dbReference type="Proteomes" id="UP001209570"/>
    </source>
</evidence>
<dbReference type="GO" id="GO:0000184">
    <property type="term" value="P:nuclear-transcribed mRNA catabolic process, nonsense-mediated decay"/>
    <property type="evidence" value="ECO:0007669"/>
    <property type="project" value="TreeGrafter"/>
</dbReference>
<dbReference type="GO" id="GO:0006406">
    <property type="term" value="P:mRNA export from nucleus"/>
    <property type="evidence" value="ECO:0007669"/>
    <property type="project" value="InterPro"/>
</dbReference>
<dbReference type="EMBL" id="JAKCXM010000019">
    <property type="protein sequence ID" value="KAJ0407642.1"/>
    <property type="molecule type" value="Genomic_DNA"/>
</dbReference>
<feature type="compositionally biased region" description="Basic and acidic residues" evidence="1">
    <location>
        <begin position="11"/>
        <end position="42"/>
    </location>
</feature>
<dbReference type="GO" id="GO:0003729">
    <property type="term" value="F:mRNA binding"/>
    <property type="evidence" value="ECO:0007669"/>
    <property type="project" value="TreeGrafter"/>
</dbReference>
<sequence length="933" mass="103772">MYRGGGGSYNGDDRSGYKRSYDDDYNGDDRGGYKRSRLDSGRDNGSYYRPRGGNGNYGGDRSRYGQSSNNYASERRPSESDRARAWRLAKKALVELGEDSTTCEQLRGSALREQLEATARRVQEELAQHEDPTIACTHLAQLVVRGGGRLPHKTSLYATVVGLVNESHRAFGQEVVALATRELRGDLAFFHRSADDAEDIDNDEDALRQAKDVNGVALRLRLTLRLLAELVSTRVVKAEDLLMWLDALQSACTPEDFAALDNDDGSDSERMSLRQREHRAAFKDFIASTVLDALLHAGQALAVGCEDLYESLLTRCREYILAREEESNPRGVDSGHAANWLERRLRLDLLWEPEQEDELLVACKKSDLLSLEWDALNLTRAEAQPVVGSDMNPHLRWKIPGVLYPQELLERHFVGTEPHSLDAAPSIDLTALNETRVPRYDLVFRILGEESGAVGAPLANLHLASYLITRGHLSDAIESFSPKPSVAAKHLIALTRSYNLRFADADVAGLKAEYILLEALLTKALTATTTARLGYLCCVLTQLVKVDARLVSPALAIVVELLFREIPVMSAQATDALVKLLSHFLSNFEYKWVWSRWAHVVEAQEDDTQRLFVSAVLERCVRLSYLQHMQTVLPAEMHALLPPEPKPRVLYAGDAAAPTPENEDDENAITPAAKAFFEAVAAKLKTHPTTAEFCSWIDEESEATAVPAETARDAVLTAILESGAATFTHSRLMLEKYGHLSTSRLFQGEEGELAIVRAVGSVWIKSPQHIGLLLNMMLRLRIIQAATIAQWVFTSDAIQQYSWPYVWGILDDTMTFLQSMKAETAATGSDDVAMKDEDERDAASELREVLKTVFVGLNRVVTEHKSNCDADGVSHRDNWFHSALAQLKAIGAKFRDELEDVVDELQRDVFLGSAADHDVKKGFDFVRDSYRSA</sequence>
<keyword evidence="5" id="KW-1185">Reference proteome</keyword>
<feature type="compositionally biased region" description="Basic and acidic residues" evidence="1">
    <location>
        <begin position="73"/>
        <end position="83"/>
    </location>
</feature>
<evidence type="ECO:0000259" key="2">
    <source>
        <dbReference type="Pfam" id="PF09088"/>
    </source>
</evidence>
<dbReference type="SUPFAM" id="SSF48371">
    <property type="entry name" value="ARM repeat"/>
    <property type="match status" value="2"/>
</dbReference>
<feature type="domain" description="MIF4G-like type 1" evidence="2">
    <location>
        <begin position="498"/>
        <end position="634"/>
    </location>
</feature>
<organism evidence="4 5">
    <name type="scientific">Pythium insidiosum</name>
    <name type="common">Pythiosis disease agent</name>
    <dbReference type="NCBI Taxonomy" id="114742"/>
    <lineage>
        <taxon>Eukaryota</taxon>
        <taxon>Sar</taxon>
        <taxon>Stramenopiles</taxon>
        <taxon>Oomycota</taxon>
        <taxon>Peronosporomycetes</taxon>
        <taxon>Pythiales</taxon>
        <taxon>Pythiaceae</taxon>
        <taxon>Pythium</taxon>
    </lineage>
</organism>
<dbReference type="Pfam" id="PF09088">
    <property type="entry name" value="MIF4G_like"/>
    <property type="match status" value="1"/>
</dbReference>
<gene>
    <name evidence="4" type="ORF">P43SY_010183</name>
</gene>
<name>A0AAD5LRW4_PYTIN</name>
<dbReference type="Proteomes" id="UP001209570">
    <property type="component" value="Unassembled WGS sequence"/>
</dbReference>
<dbReference type="PANTHER" id="PTHR12412">
    <property type="entry name" value="CAP BINDING PROTEIN"/>
    <property type="match status" value="1"/>
</dbReference>